<organism evidence="1 2">
    <name type="scientific">Aurantiacibacter marinus</name>
    <dbReference type="NCBI Taxonomy" id="874156"/>
    <lineage>
        <taxon>Bacteria</taxon>
        <taxon>Pseudomonadati</taxon>
        <taxon>Pseudomonadota</taxon>
        <taxon>Alphaproteobacteria</taxon>
        <taxon>Sphingomonadales</taxon>
        <taxon>Erythrobacteraceae</taxon>
        <taxon>Aurantiacibacter</taxon>
    </lineage>
</organism>
<name>A0A0H0XLY8_9SPHN</name>
<sequence>MTSVNIETKSKITKTDDCVETVVDEELVLMNIVSGVFYSLKDTGRRAWELLEGEQTFGALVDAMCSEYDVAEQTCRTELAKLIGDLEERSLVQVG</sequence>
<evidence type="ECO:0000313" key="2">
    <source>
        <dbReference type="Proteomes" id="UP000053455"/>
    </source>
</evidence>
<dbReference type="AlphaFoldDB" id="A0A0H0XLY8"/>
<keyword evidence="2" id="KW-1185">Reference proteome</keyword>
<dbReference type="Gene3D" id="1.10.10.1150">
    <property type="entry name" value="Coenzyme PQQ synthesis protein D (PqqD)"/>
    <property type="match status" value="1"/>
</dbReference>
<dbReference type="EMBL" id="LBHU01000003">
    <property type="protein sequence ID" value="KLI63329.1"/>
    <property type="molecule type" value="Genomic_DNA"/>
</dbReference>
<dbReference type="Proteomes" id="UP000053455">
    <property type="component" value="Unassembled WGS sequence"/>
</dbReference>
<dbReference type="PATRIC" id="fig|874156.12.peg.2416"/>
<dbReference type="InterPro" id="IPR041881">
    <property type="entry name" value="PqqD_sf"/>
</dbReference>
<proteinExistence type="predicted"/>
<protein>
    <recommendedName>
        <fullName evidence="3">Thymidylate synthase</fullName>
    </recommendedName>
</protein>
<evidence type="ECO:0000313" key="1">
    <source>
        <dbReference type="EMBL" id="KLI63329.1"/>
    </source>
</evidence>
<dbReference type="InterPro" id="IPR008792">
    <property type="entry name" value="PQQD"/>
</dbReference>
<evidence type="ECO:0008006" key="3">
    <source>
        <dbReference type="Google" id="ProtNLM"/>
    </source>
</evidence>
<dbReference type="Pfam" id="PF05402">
    <property type="entry name" value="PqqD"/>
    <property type="match status" value="1"/>
</dbReference>
<accession>A0A0H0XLY8</accession>
<gene>
    <name evidence="1" type="ORF">AAV99_11770</name>
</gene>
<dbReference type="STRING" id="874156.GCA_001021555_02079"/>
<comment type="caution">
    <text evidence="1">The sequence shown here is derived from an EMBL/GenBank/DDBJ whole genome shotgun (WGS) entry which is preliminary data.</text>
</comment>
<reference evidence="1 2" key="1">
    <citation type="submission" date="2015-04" db="EMBL/GenBank/DDBJ databases">
        <title>The draft genome sequence of Erythrobacter marinus HWDM-33.</title>
        <authorList>
            <person name="Zhuang L."/>
            <person name="Liu Y."/>
            <person name="Shao Z."/>
        </authorList>
    </citation>
    <scope>NUCLEOTIDE SEQUENCE [LARGE SCALE GENOMIC DNA]</scope>
    <source>
        <strain evidence="1 2">HWDM-33</strain>
    </source>
</reference>
<dbReference type="OrthoDB" id="7410393at2"/>